<dbReference type="PRINTS" id="PR00959">
    <property type="entry name" value="MEVGALKINASE"/>
</dbReference>
<dbReference type="PANTHER" id="PTHR10457:SF7">
    <property type="entry name" value="GALACTOKINASE-RELATED"/>
    <property type="match status" value="1"/>
</dbReference>
<dbReference type="Pfam" id="PF08544">
    <property type="entry name" value="GHMP_kinases_C"/>
    <property type="match status" value="1"/>
</dbReference>
<evidence type="ECO:0000256" key="4">
    <source>
        <dbReference type="ARBA" id="ARBA00022777"/>
    </source>
</evidence>
<evidence type="ECO:0000256" key="5">
    <source>
        <dbReference type="ARBA" id="ARBA00022840"/>
    </source>
</evidence>
<keyword evidence="12" id="KW-1185">Reference proteome</keyword>
<dbReference type="Gene3D" id="3.30.70.890">
    <property type="entry name" value="GHMP kinase, C-terminal domain"/>
    <property type="match status" value="1"/>
</dbReference>
<dbReference type="PROSITE" id="PS00627">
    <property type="entry name" value="GHMP_KINASES_ATP"/>
    <property type="match status" value="1"/>
</dbReference>
<organism evidence="11 12">
    <name type="scientific">Arcanobacterium hippocoleae</name>
    <dbReference type="NCBI Taxonomy" id="149017"/>
    <lineage>
        <taxon>Bacteria</taxon>
        <taxon>Bacillati</taxon>
        <taxon>Actinomycetota</taxon>
        <taxon>Actinomycetes</taxon>
        <taxon>Actinomycetales</taxon>
        <taxon>Actinomycetaceae</taxon>
        <taxon>Arcanobacterium</taxon>
    </lineage>
</organism>
<feature type="domain" description="Galactokinase N-terminal" evidence="10">
    <location>
        <begin position="19"/>
        <end position="68"/>
    </location>
</feature>
<feature type="domain" description="GHMP kinase C-terminal" evidence="9">
    <location>
        <begin position="282"/>
        <end position="355"/>
    </location>
</feature>
<dbReference type="InterPro" id="IPR006204">
    <property type="entry name" value="GHMP_kinase_N_dom"/>
</dbReference>
<dbReference type="PANTHER" id="PTHR10457">
    <property type="entry name" value="MEVALONATE KINASE/GALACTOKINASE"/>
    <property type="match status" value="1"/>
</dbReference>
<evidence type="ECO:0000256" key="2">
    <source>
        <dbReference type="ARBA" id="ARBA00022679"/>
    </source>
</evidence>
<reference evidence="11 12" key="1">
    <citation type="submission" date="2023-07" db="EMBL/GenBank/DDBJ databases">
        <title>Sequencing the genomes of 1000 actinobacteria strains.</title>
        <authorList>
            <person name="Klenk H.-P."/>
        </authorList>
    </citation>
    <scope>NUCLEOTIDE SEQUENCE [LARGE SCALE GENOMIC DNA]</scope>
    <source>
        <strain evidence="11 12">DSM 15539</strain>
    </source>
</reference>
<keyword evidence="2 11" id="KW-0808">Transferase</keyword>
<dbReference type="PIRSF" id="PIRSF000530">
    <property type="entry name" value="Galactokinase"/>
    <property type="match status" value="1"/>
</dbReference>
<dbReference type="InterPro" id="IPR020568">
    <property type="entry name" value="Ribosomal_Su5_D2-typ_SF"/>
</dbReference>
<comment type="similarity">
    <text evidence="1">Belongs to the GHMP kinase family. GalK subfamily.</text>
</comment>
<gene>
    <name evidence="11" type="ORF">J2S36_000474</name>
</gene>
<keyword evidence="5" id="KW-0067">ATP-binding</keyword>
<protein>
    <recommendedName>
        <fullName evidence="7">Galactokinase</fullName>
        <ecNumber evidence="7">2.7.1.6</ecNumber>
    </recommendedName>
</protein>
<evidence type="ECO:0000256" key="6">
    <source>
        <dbReference type="ARBA" id="ARBA00023144"/>
    </source>
</evidence>
<keyword evidence="3" id="KW-0547">Nucleotide-binding</keyword>
<keyword evidence="6" id="KW-0299">Galactose metabolism</keyword>
<keyword evidence="4" id="KW-0418">Kinase</keyword>
<evidence type="ECO:0000259" key="8">
    <source>
        <dbReference type="Pfam" id="PF00288"/>
    </source>
</evidence>
<dbReference type="InterPro" id="IPR036554">
    <property type="entry name" value="GHMP_kinase_C_sf"/>
</dbReference>
<dbReference type="PROSITE" id="PS00106">
    <property type="entry name" value="GALACTOKINASE"/>
    <property type="match status" value="1"/>
</dbReference>
<dbReference type="Proteomes" id="UP001266099">
    <property type="component" value="Unassembled WGS sequence"/>
</dbReference>
<accession>A0ABU1T0M9</accession>
<comment type="caution">
    <text evidence="11">The sequence shown here is derived from an EMBL/GenBank/DDBJ whole genome shotgun (WGS) entry which is preliminary data.</text>
</comment>
<evidence type="ECO:0000313" key="11">
    <source>
        <dbReference type="EMBL" id="MDR6938931.1"/>
    </source>
</evidence>
<evidence type="ECO:0000259" key="9">
    <source>
        <dbReference type="Pfam" id="PF08544"/>
    </source>
</evidence>
<dbReference type="RefSeq" id="WP_309955144.1">
    <property type="nucleotide sequence ID" value="NZ_JAVDUJ010000001.1"/>
</dbReference>
<evidence type="ECO:0000256" key="3">
    <source>
        <dbReference type="ARBA" id="ARBA00022741"/>
    </source>
</evidence>
<dbReference type="EC" id="2.7.1.6" evidence="7"/>
<dbReference type="NCBIfam" id="TIGR00131">
    <property type="entry name" value="gal_kin"/>
    <property type="match status" value="1"/>
</dbReference>
<dbReference type="InterPro" id="IPR013750">
    <property type="entry name" value="GHMP_kinase_C_dom"/>
</dbReference>
<evidence type="ECO:0000256" key="1">
    <source>
        <dbReference type="ARBA" id="ARBA00006566"/>
    </source>
</evidence>
<dbReference type="SUPFAM" id="SSF54211">
    <property type="entry name" value="Ribosomal protein S5 domain 2-like"/>
    <property type="match status" value="1"/>
</dbReference>
<dbReference type="Pfam" id="PF10509">
    <property type="entry name" value="GalKase_gal_bdg"/>
    <property type="match status" value="1"/>
</dbReference>
<dbReference type="GO" id="GO:0004335">
    <property type="term" value="F:galactokinase activity"/>
    <property type="evidence" value="ECO:0007669"/>
    <property type="project" value="UniProtKB-EC"/>
</dbReference>
<evidence type="ECO:0000313" key="12">
    <source>
        <dbReference type="Proteomes" id="UP001266099"/>
    </source>
</evidence>
<dbReference type="InterPro" id="IPR006206">
    <property type="entry name" value="Mevalonate/galactokinase"/>
</dbReference>
<dbReference type="InterPro" id="IPR019741">
    <property type="entry name" value="Galactokinase_CS"/>
</dbReference>
<dbReference type="Gene3D" id="3.30.230.10">
    <property type="match status" value="1"/>
</dbReference>
<dbReference type="InterPro" id="IPR006203">
    <property type="entry name" value="GHMP_knse_ATP-bd_CS"/>
</dbReference>
<keyword evidence="6" id="KW-0119">Carbohydrate metabolism</keyword>
<dbReference type="Pfam" id="PF00288">
    <property type="entry name" value="GHMP_kinases_N"/>
    <property type="match status" value="1"/>
</dbReference>
<sequence>MSVEIRAISDIDGAKRVRELFETAFNAAPASIWAAPGRVNLIGEHIDYSGGICLPIALEHCTFAAYKKREDNRVRLISAHDPDHPWEGTVEDIAKAETPNWVKYAAGAAYVLGIKHGFDAADDTCVPSGAGLSSSAAIECAIGMALVAPQDEADRKALAAACVRAENEVAGAATGGLDQSASLLCTAGNALYLDCKTWQTQLIPFDLAAHGLELLVIDTRAPHSLNDGQYAQRRAACEAASAELGLPLLRDASAADVKRLSPELQPFAKHVVAEIQRVKDTAKALAAGDFVTVGKLFTASHESLRDDYKVSCPELDTAVAAAIKAGALGARMTGGGFGGSAIAIIPIEATAAVVAQVESAFAAAGFNQPHFIHTTAGAGARRIA</sequence>
<evidence type="ECO:0000256" key="7">
    <source>
        <dbReference type="NCBIfam" id="TIGR00131"/>
    </source>
</evidence>
<dbReference type="InterPro" id="IPR019539">
    <property type="entry name" value="GalKase_N"/>
</dbReference>
<evidence type="ECO:0000259" key="10">
    <source>
        <dbReference type="Pfam" id="PF10509"/>
    </source>
</evidence>
<proteinExistence type="inferred from homology"/>
<name>A0ABU1T0M9_9ACTO</name>
<dbReference type="InterPro" id="IPR000705">
    <property type="entry name" value="Galactokinase"/>
</dbReference>
<dbReference type="PRINTS" id="PR00473">
    <property type="entry name" value="GALCTOKINASE"/>
</dbReference>
<dbReference type="EMBL" id="JAVDUJ010000001">
    <property type="protein sequence ID" value="MDR6938931.1"/>
    <property type="molecule type" value="Genomic_DNA"/>
</dbReference>
<feature type="domain" description="GHMP kinase N-terminal" evidence="8">
    <location>
        <begin position="113"/>
        <end position="184"/>
    </location>
</feature>
<dbReference type="InterPro" id="IPR014721">
    <property type="entry name" value="Ribsml_uS5_D2-typ_fold_subgr"/>
</dbReference>
<dbReference type="SUPFAM" id="SSF55060">
    <property type="entry name" value="GHMP Kinase, C-terminal domain"/>
    <property type="match status" value="1"/>
</dbReference>